<dbReference type="InterPro" id="IPR007111">
    <property type="entry name" value="NACHT_NTPase"/>
</dbReference>
<dbReference type="InterPro" id="IPR027417">
    <property type="entry name" value="P-loop_NTPase"/>
</dbReference>
<dbReference type="PROSITE" id="PS50837">
    <property type="entry name" value="NACHT"/>
    <property type="match status" value="1"/>
</dbReference>
<keyword evidence="2" id="KW-0853">WD repeat</keyword>
<dbReference type="PROSITE" id="PS50082">
    <property type="entry name" value="WD_REPEATS_2"/>
    <property type="match status" value="2"/>
</dbReference>
<comment type="caution">
    <text evidence="5">The sequence shown here is derived from an EMBL/GenBank/DDBJ whole genome shotgun (WGS) entry which is preliminary data.</text>
</comment>
<feature type="compositionally biased region" description="Basic and acidic residues" evidence="3">
    <location>
        <begin position="1583"/>
        <end position="1594"/>
    </location>
</feature>
<dbReference type="Pfam" id="PF17100">
    <property type="entry name" value="NACHT_N"/>
    <property type="match status" value="1"/>
</dbReference>
<feature type="repeat" description="WD" evidence="2">
    <location>
        <begin position="983"/>
        <end position="1024"/>
    </location>
</feature>
<dbReference type="InterPro" id="IPR001680">
    <property type="entry name" value="WD40_rpt"/>
</dbReference>
<dbReference type="InterPro" id="IPR015943">
    <property type="entry name" value="WD40/YVTN_repeat-like_dom_sf"/>
</dbReference>
<dbReference type="PROSITE" id="PS50294">
    <property type="entry name" value="WD_REPEATS_REGION"/>
    <property type="match status" value="1"/>
</dbReference>
<dbReference type="SUPFAM" id="SSF50998">
    <property type="entry name" value="Quinoprotein alcohol dehydrogenase-like"/>
    <property type="match status" value="1"/>
</dbReference>
<reference evidence="5 6" key="1">
    <citation type="submission" date="2020-05" db="EMBL/GenBank/DDBJ databases">
        <title>Identification and distribution of gene clusters putatively required for synthesis of sphingolipid metabolism inhibitors in phylogenetically diverse species of the filamentous fungus Fusarium.</title>
        <authorList>
            <person name="Kim H.-S."/>
            <person name="Busman M."/>
            <person name="Brown D.W."/>
            <person name="Divon H."/>
            <person name="Uhlig S."/>
            <person name="Proctor R.H."/>
        </authorList>
    </citation>
    <scope>NUCLEOTIDE SEQUENCE [LARGE SCALE GENOMIC DNA]</scope>
    <source>
        <strain evidence="5 6">NRRL 66235</strain>
    </source>
</reference>
<dbReference type="InterPro" id="IPR036322">
    <property type="entry name" value="WD40_repeat_dom_sf"/>
</dbReference>
<dbReference type="InterPro" id="IPR056884">
    <property type="entry name" value="NPHP3-like_N"/>
</dbReference>
<dbReference type="Proteomes" id="UP000544331">
    <property type="component" value="Unassembled WGS sequence"/>
</dbReference>
<dbReference type="InterPro" id="IPR031359">
    <property type="entry name" value="NACHT_N"/>
</dbReference>
<feature type="repeat" description="WD" evidence="2">
    <location>
        <begin position="1254"/>
        <end position="1288"/>
    </location>
</feature>
<dbReference type="Gene3D" id="3.40.50.300">
    <property type="entry name" value="P-loop containing nucleotide triphosphate hydrolases"/>
    <property type="match status" value="1"/>
</dbReference>
<dbReference type="PANTHER" id="PTHR10039:SF17">
    <property type="entry name" value="FUNGAL STAND N-TERMINAL GOODBYE DOMAIN-CONTAINING PROTEIN-RELATED"/>
    <property type="match status" value="1"/>
</dbReference>
<dbReference type="SUPFAM" id="SSF50978">
    <property type="entry name" value="WD40 repeat-like"/>
    <property type="match status" value="1"/>
</dbReference>
<evidence type="ECO:0000313" key="5">
    <source>
        <dbReference type="EMBL" id="KAF5704614.1"/>
    </source>
</evidence>
<protein>
    <submittedName>
        <fullName evidence="5">Nacht wd domain-containing protein</fullName>
    </submittedName>
</protein>
<dbReference type="Pfam" id="PF24883">
    <property type="entry name" value="NPHP3_N"/>
    <property type="match status" value="1"/>
</dbReference>
<dbReference type="OrthoDB" id="538223at2759"/>
<evidence type="ECO:0000256" key="1">
    <source>
        <dbReference type="ARBA" id="ARBA00022737"/>
    </source>
</evidence>
<name>A0A8H5Y327_9HYPO</name>
<feature type="region of interest" description="Disordered" evidence="3">
    <location>
        <begin position="92"/>
        <end position="119"/>
    </location>
</feature>
<gene>
    <name evidence="5" type="ORF">FMUND_12420</name>
</gene>
<feature type="compositionally biased region" description="Polar residues" evidence="3">
    <location>
        <begin position="62"/>
        <end position="71"/>
    </location>
</feature>
<proteinExistence type="predicted"/>
<evidence type="ECO:0000256" key="2">
    <source>
        <dbReference type="PROSITE-ProRule" id="PRU00221"/>
    </source>
</evidence>
<keyword evidence="6" id="KW-1185">Reference proteome</keyword>
<feature type="region of interest" description="Disordered" evidence="3">
    <location>
        <begin position="1"/>
        <end position="71"/>
    </location>
</feature>
<sequence>MCLGSFQFWRKGRKKPNQSPEDSGPARPTDICSNRADVLDSSQSAPQRKVPISPLPKDTASAIGSTASVPTGLPSLTNDTHLAITPDGCNISTPAVDSNKEPTAAILPPQSSPKQSQPQKLKVQEHLWDRAYNEFKSKNKELFENYTKLLSAKGVDIGGILNQDSQSSITTSTQDKWDQMKKFAEAELERTEKSADVQEMINNGIETALPIKKMVDQIMPVVPHAQVPWLVVSLTFEIFSNPFKEPGINRTGLLYVMSKMEWYMNLADHLIDDGGPQLQEQLHSQLKEHTVELYEKLLFYQIKSICCFNKHFMNRFCRDILKVDDWSSKIDEIKKAEAVVCDDVNAFQNQVMVDNLREQSSSAKLSLEKLMEISLLFQQRIQEQRERRDGEDNRKCRQHLFKTNPIDDKERILHAKGALVRDSYSWVVDHPQFLAWQRNAQHRLLWIRGDAGKGKTMMLCGIIEELQKDPFCRLCYFFCQATDESLRDAKHVLRGLLSYLIKQYPWLISYVRKDYDDSGEKLFEDHNAWEALCRIFKSALADERFHEVIIIIDALDECVVQREKLLEFICDISAGSRAKLLVSSRPWPSIEKMLRGDGERSTTLALEQNDTHISLAVKCFIERRVEDLAKHPPYEDDPDICEEIRVHLTKNAEGTFLWVALVCKELSSNNVERATHVRDILKDSPPGLDKLYDRMLVSLRESRDFALCTEILAATSVVKRHVTLEELLSIIDPAISSEIDLADLEKVIVSCGSFLYLQKGVVKFIHQSAVDYLLSEDTSSKLPSIPDRHHSLFSNGLCVLQTSAALKRDIYGLEAPDVTKGEISKPRPDPLSPLAYSCIHWVDHLYNSIFPEETVQTPASIRSEDTSAVTTFLESKFLFWIEALSLLGQVHSGVQAIQKLHRVLSGESSQGQQPLSEFVQDANLFLLHHKSLIKSRPLQLYNSCLIFSPEQSIVKSQFKSEAPGGSTVAPGLESQWDACLQTLDEHEAKVEQLAYSPDGQWFVSASRDGSVKIWHADSGYCIRTVDGHGKGYQEDQYSIGVDTVANRAVAFTTDGESVVLGVCNGSVKVWDRATGNLSSEYQAHQSHAKVMAVSSDGCTFAYFLREGSIRIWSTNTKIPSRSFSFPETHDLSVALSANGEWLVATTPYDSQGECRTWNNLTGECTAIPTRAGPFCAVWSTKAESVALGGLMARVEIWERQNSGWTVKITLESKFRSFRGFRHLAFSKDGQFLAGGCEFTISVWNTENGTLTWGMDCPTGHMNKIALSPDATRIISGSWRQAIKIWDLSKVAESRPIPHYPENFHFSDGTHFMAYYPSANEIRVWGEANHAPKTFHAEDVSAIALSPDNQRLASATWSGTTITIWDIQAGAVVRQFDGHIDQTFADLQNTPGNDCRQSDSDISAITSVQSRSRDSDPYVQALAYANNHQLASTIPGLTKIWNAFNGTCVQSLHHCDRSISLMTFSKEGRWLAYLSYDDGEENDVIKLWDITTGQCISASSVGTHTLSFSADSQLLAASTYTWTSTRKSLATINVWDVSSGNILRRFESDKHGSLHARFDSNIQHRLHTEHGFFDMSTPSEEYNPDTREKEYDRSDLEDTRTLGRLERMPPFHGYGLSYDMEWVSLNGKRLIWIPEDFRFPNGRRDTMDLFSKTQSPLQTWLKAGAANGN</sequence>
<dbReference type="Pfam" id="PF00400">
    <property type="entry name" value="WD40"/>
    <property type="match status" value="4"/>
</dbReference>
<evidence type="ECO:0000256" key="3">
    <source>
        <dbReference type="SAM" id="MobiDB-lite"/>
    </source>
</evidence>
<dbReference type="EMBL" id="JAAOAN010000511">
    <property type="protein sequence ID" value="KAF5704614.1"/>
    <property type="molecule type" value="Genomic_DNA"/>
</dbReference>
<dbReference type="PANTHER" id="PTHR10039">
    <property type="entry name" value="AMELOGENIN"/>
    <property type="match status" value="1"/>
</dbReference>
<evidence type="ECO:0000313" key="6">
    <source>
        <dbReference type="Proteomes" id="UP000544331"/>
    </source>
</evidence>
<feature type="compositionally biased region" description="Low complexity" evidence="3">
    <location>
        <begin position="107"/>
        <end position="119"/>
    </location>
</feature>
<accession>A0A8H5Y327</accession>
<dbReference type="Gene3D" id="2.130.10.10">
    <property type="entry name" value="YVTN repeat-like/Quinoprotein amine dehydrogenase"/>
    <property type="match status" value="5"/>
</dbReference>
<keyword evidence="1" id="KW-0677">Repeat</keyword>
<dbReference type="InterPro" id="IPR011047">
    <property type="entry name" value="Quinoprotein_ADH-like_sf"/>
</dbReference>
<evidence type="ECO:0000259" key="4">
    <source>
        <dbReference type="PROSITE" id="PS50837"/>
    </source>
</evidence>
<dbReference type="SMART" id="SM00320">
    <property type="entry name" value="WD40"/>
    <property type="match status" value="8"/>
</dbReference>
<dbReference type="SUPFAM" id="SSF52540">
    <property type="entry name" value="P-loop containing nucleoside triphosphate hydrolases"/>
    <property type="match status" value="1"/>
</dbReference>
<feature type="region of interest" description="Disordered" evidence="3">
    <location>
        <begin position="1572"/>
        <end position="1594"/>
    </location>
</feature>
<organism evidence="5 6">
    <name type="scientific">Fusarium mundagurra</name>
    <dbReference type="NCBI Taxonomy" id="1567541"/>
    <lineage>
        <taxon>Eukaryota</taxon>
        <taxon>Fungi</taxon>
        <taxon>Dikarya</taxon>
        <taxon>Ascomycota</taxon>
        <taxon>Pezizomycotina</taxon>
        <taxon>Sordariomycetes</taxon>
        <taxon>Hypocreomycetidae</taxon>
        <taxon>Hypocreales</taxon>
        <taxon>Nectriaceae</taxon>
        <taxon>Fusarium</taxon>
        <taxon>Fusarium fujikuroi species complex</taxon>
    </lineage>
</organism>
<feature type="domain" description="NACHT" evidence="4">
    <location>
        <begin position="443"/>
        <end position="586"/>
    </location>
</feature>